<comment type="caution">
    <text evidence="2">The sequence shown here is derived from an EMBL/GenBank/DDBJ whole genome shotgun (WGS) entry which is preliminary data.</text>
</comment>
<dbReference type="PANTHER" id="PTHR43194">
    <property type="entry name" value="HYDROLASE ALPHA/BETA FOLD FAMILY"/>
    <property type="match status" value="1"/>
</dbReference>
<dbReference type="Gene3D" id="3.40.50.1820">
    <property type="entry name" value="alpha/beta hydrolase"/>
    <property type="match status" value="1"/>
</dbReference>
<dbReference type="EMBL" id="RBZU01000004">
    <property type="protein sequence ID" value="RKP55942.1"/>
    <property type="molecule type" value="Genomic_DNA"/>
</dbReference>
<dbReference type="InterPro" id="IPR022742">
    <property type="entry name" value="Hydrolase_4"/>
</dbReference>
<dbReference type="InterPro" id="IPR029058">
    <property type="entry name" value="AB_hydrolase_fold"/>
</dbReference>
<proteinExistence type="predicted"/>
<protein>
    <submittedName>
        <fullName evidence="2">Alpha/beta hydrolase</fullName>
    </submittedName>
</protein>
<reference evidence="2 3" key="1">
    <citation type="submission" date="2018-10" db="EMBL/GenBank/DDBJ databases">
        <title>Robbsia sp. DHC34, isolated from soil.</title>
        <authorList>
            <person name="Gao Z.-H."/>
            <person name="Qiu L.-H."/>
        </authorList>
    </citation>
    <scope>NUCLEOTIDE SEQUENCE [LARGE SCALE GENOMIC DNA]</scope>
    <source>
        <strain evidence="2 3">DHC34</strain>
    </source>
</reference>
<evidence type="ECO:0000313" key="2">
    <source>
        <dbReference type="EMBL" id="RKP55942.1"/>
    </source>
</evidence>
<dbReference type="InterPro" id="IPR050228">
    <property type="entry name" value="Carboxylesterase_BioH"/>
</dbReference>
<keyword evidence="2" id="KW-0378">Hydrolase</keyword>
<sequence>MSTWILLRGLTRETRHWGAFAPTFERIVGAADPDARCIPIELPGNGDANAERTPAQVAEIVASVRATAARIAPGTPYRVLAMSLGGMVATAWAQRHPDDIERLVLINTSMRPLCGVTQRLRPAAWPHLVSIIARWRRADACENAIHALTCNADAQRAHEVAVWAEIRRSRPVASANALRQLLAAARFVAERAPPRCPALILSAARDRLVDPVCSARIAKHWGAAHLEHPRAGHDLPHDDPVWTSEAVRDWLGWARDPASRVETSRHASAGHAAAGT</sequence>
<dbReference type="RefSeq" id="WP_121086734.1">
    <property type="nucleotide sequence ID" value="NZ_RBZU01000004.1"/>
</dbReference>
<gene>
    <name evidence="2" type="ORF">D7S86_12160</name>
</gene>
<evidence type="ECO:0000259" key="1">
    <source>
        <dbReference type="Pfam" id="PF12146"/>
    </source>
</evidence>
<dbReference type="SUPFAM" id="SSF53474">
    <property type="entry name" value="alpha/beta-Hydrolases"/>
    <property type="match status" value="1"/>
</dbReference>
<feature type="domain" description="Serine aminopeptidase S33" evidence="1">
    <location>
        <begin position="57"/>
        <end position="226"/>
    </location>
</feature>
<keyword evidence="3" id="KW-1185">Reference proteome</keyword>
<dbReference type="Proteomes" id="UP000270342">
    <property type="component" value="Unassembled WGS sequence"/>
</dbReference>
<evidence type="ECO:0000313" key="3">
    <source>
        <dbReference type="Proteomes" id="UP000270342"/>
    </source>
</evidence>
<dbReference type="PRINTS" id="PR00111">
    <property type="entry name" value="ABHYDROLASE"/>
</dbReference>
<dbReference type="PANTHER" id="PTHR43194:SF5">
    <property type="entry name" value="PIMELOYL-[ACYL-CARRIER PROTEIN] METHYL ESTER ESTERASE"/>
    <property type="match status" value="1"/>
</dbReference>
<dbReference type="Pfam" id="PF12146">
    <property type="entry name" value="Hydrolase_4"/>
    <property type="match status" value="1"/>
</dbReference>
<organism evidence="2 3">
    <name type="scientific">Pararobbsia silviterrae</name>
    <dbReference type="NCBI Taxonomy" id="1792498"/>
    <lineage>
        <taxon>Bacteria</taxon>
        <taxon>Pseudomonadati</taxon>
        <taxon>Pseudomonadota</taxon>
        <taxon>Betaproteobacteria</taxon>
        <taxon>Burkholderiales</taxon>
        <taxon>Burkholderiaceae</taxon>
        <taxon>Pararobbsia</taxon>
    </lineage>
</organism>
<dbReference type="AlphaFoldDB" id="A0A494XZJ7"/>
<dbReference type="GO" id="GO:0016787">
    <property type="term" value="F:hydrolase activity"/>
    <property type="evidence" value="ECO:0007669"/>
    <property type="project" value="UniProtKB-KW"/>
</dbReference>
<accession>A0A494XZJ7</accession>
<name>A0A494XZJ7_9BURK</name>
<dbReference type="OrthoDB" id="5290302at2"/>
<dbReference type="InterPro" id="IPR000073">
    <property type="entry name" value="AB_hydrolase_1"/>
</dbReference>